<keyword evidence="2" id="KW-0378">Hydrolase</keyword>
<accession>A0A9E4KH42</accession>
<dbReference type="InterPro" id="IPR009003">
    <property type="entry name" value="Peptidase_S1_PA"/>
</dbReference>
<organism evidence="4 5">
    <name type="scientific">Candidatus Thiodiazotropha taylori</name>
    <dbReference type="NCBI Taxonomy" id="2792791"/>
    <lineage>
        <taxon>Bacteria</taxon>
        <taxon>Pseudomonadati</taxon>
        <taxon>Pseudomonadota</taxon>
        <taxon>Gammaproteobacteria</taxon>
        <taxon>Chromatiales</taxon>
        <taxon>Sedimenticolaceae</taxon>
        <taxon>Candidatus Thiodiazotropha</taxon>
    </lineage>
</organism>
<dbReference type="AlphaFoldDB" id="A0A9E4KH42"/>
<dbReference type="PANTHER" id="PTHR43343:SF3">
    <property type="entry name" value="PROTEASE DO-LIKE 8, CHLOROPLASTIC"/>
    <property type="match status" value="1"/>
</dbReference>
<feature type="signal peptide" evidence="3">
    <location>
        <begin position="1"/>
        <end position="21"/>
    </location>
</feature>
<proteinExistence type="predicted"/>
<dbReference type="Proteomes" id="UP000886667">
    <property type="component" value="Unassembled WGS sequence"/>
</dbReference>
<dbReference type="SUPFAM" id="SSF50156">
    <property type="entry name" value="PDZ domain-like"/>
    <property type="match status" value="1"/>
</dbReference>
<evidence type="ECO:0000313" key="5">
    <source>
        <dbReference type="Proteomes" id="UP000886667"/>
    </source>
</evidence>
<reference evidence="4" key="1">
    <citation type="journal article" date="2021" name="Proc. Natl. Acad. Sci. U.S.A.">
        <title>Global biogeography of chemosynthetic symbionts reveals both localized and globally distributed symbiont groups. .</title>
        <authorList>
            <person name="Osvatic J.T."/>
            <person name="Wilkins L.G.E."/>
            <person name="Leibrecht L."/>
            <person name="Leray M."/>
            <person name="Zauner S."/>
            <person name="Polzin J."/>
            <person name="Camacho Y."/>
            <person name="Gros O."/>
            <person name="van Gils J.A."/>
            <person name="Eisen J.A."/>
            <person name="Petersen J.M."/>
            <person name="Yuen B."/>
        </authorList>
    </citation>
    <scope>NUCLEOTIDE SEQUENCE</scope>
    <source>
        <strain evidence="4">MAGclacostrist064TRANS</strain>
    </source>
</reference>
<dbReference type="EMBL" id="JAEPCM010000565">
    <property type="protein sequence ID" value="MCG7947809.1"/>
    <property type="molecule type" value="Genomic_DNA"/>
</dbReference>
<dbReference type="Gene3D" id="2.30.42.10">
    <property type="match status" value="1"/>
</dbReference>
<dbReference type="Gene3D" id="2.40.10.120">
    <property type="match status" value="1"/>
</dbReference>
<gene>
    <name evidence="4" type="ORF">JAZ07_15815</name>
</gene>
<keyword evidence="3" id="KW-0732">Signal</keyword>
<feature type="chain" id="PRO_5039711421" evidence="3">
    <location>
        <begin position="22"/>
        <end position="336"/>
    </location>
</feature>
<comment type="caution">
    <text evidence="4">The sequence shown here is derived from an EMBL/GenBank/DDBJ whole genome shotgun (WGS) entry which is preliminary data.</text>
</comment>
<dbReference type="PRINTS" id="PR00834">
    <property type="entry name" value="PROTEASES2C"/>
</dbReference>
<evidence type="ECO:0000313" key="4">
    <source>
        <dbReference type="EMBL" id="MCG7947809.1"/>
    </source>
</evidence>
<dbReference type="PANTHER" id="PTHR43343">
    <property type="entry name" value="PEPTIDASE S12"/>
    <property type="match status" value="1"/>
</dbReference>
<dbReference type="SUPFAM" id="SSF50494">
    <property type="entry name" value="Trypsin-like serine proteases"/>
    <property type="match status" value="1"/>
</dbReference>
<dbReference type="InterPro" id="IPR001940">
    <property type="entry name" value="Peptidase_S1C"/>
</dbReference>
<dbReference type="Pfam" id="PF13365">
    <property type="entry name" value="Trypsin_2"/>
    <property type="match status" value="1"/>
</dbReference>
<sequence>MNRKISQLFYFALLLPVLCHATDFSRQFAQVDPTVVVLHTYSTSPVTEKVEQGLGSGVVISQEGDILTAAHVVHTSDAVHVEFKDGQRVLAKVVGTEPAADLALLKLQKIPDNLVVAKLGNSDEVQIGNEVFVIGSPYGLHHTLTTGHISARHSGPELGKLFLLGDFLQTDAAINKGNSGGPVCNLDGEVIGIVSYIETTSGGHQGIGFAVTSNSARALMLERNNYWSGLNGLPITADIAKAINYPLDYGVLIQKIAEGSATDRLQLREGTIPVKINNQELLLGGDIIVSVAEIPLDGQLSFQKIREKIDRMEPGEPINFQIYRNGMLAVLSLEKP</sequence>
<name>A0A9E4KH42_9GAMM</name>
<dbReference type="InterPro" id="IPR036034">
    <property type="entry name" value="PDZ_sf"/>
</dbReference>
<dbReference type="GO" id="GO:0006508">
    <property type="term" value="P:proteolysis"/>
    <property type="evidence" value="ECO:0007669"/>
    <property type="project" value="UniProtKB-KW"/>
</dbReference>
<dbReference type="InterPro" id="IPR051201">
    <property type="entry name" value="Chloro_Bact_Ser_Proteases"/>
</dbReference>
<evidence type="ECO:0000256" key="2">
    <source>
        <dbReference type="ARBA" id="ARBA00022801"/>
    </source>
</evidence>
<protein>
    <submittedName>
        <fullName evidence="4">Trypsin-like peptidase domain-containing protein</fullName>
    </submittedName>
</protein>
<dbReference type="GO" id="GO:0004252">
    <property type="term" value="F:serine-type endopeptidase activity"/>
    <property type="evidence" value="ECO:0007669"/>
    <property type="project" value="InterPro"/>
</dbReference>
<keyword evidence="1" id="KW-0645">Protease</keyword>
<evidence type="ECO:0000256" key="1">
    <source>
        <dbReference type="ARBA" id="ARBA00022670"/>
    </source>
</evidence>
<evidence type="ECO:0000256" key="3">
    <source>
        <dbReference type="SAM" id="SignalP"/>
    </source>
</evidence>